<keyword evidence="2" id="KW-1185">Reference proteome</keyword>
<proteinExistence type="predicted"/>
<dbReference type="KEGG" id="pth:PTH_1549"/>
<dbReference type="STRING" id="370438.PTH_1549"/>
<evidence type="ECO:0000313" key="2">
    <source>
        <dbReference type="Proteomes" id="UP000006556"/>
    </source>
</evidence>
<dbReference type="Proteomes" id="UP000006556">
    <property type="component" value="Chromosome"/>
</dbReference>
<reference evidence="2" key="1">
    <citation type="journal article" date="2008" name="Genome Res.">
        <title>The genome of Pelotomaculum thermopropionicum reveals niche-associated evolution in anaerobic microbiota.</title>
        <authorList>
            <person name="Kosaka T."/>
            <person name="Kato S."/>
            <person name="Shimoyama T."/>
            <person name="Ishii S."/>
            <person name="Abe T."/>
            <person name="Watanabe K."/>
        </authorList>
    </citation>
    <scope>NUCLEOTIDE SEQUENCE [LARGE SCALE GENOMIC DNA]</scope>
    <source>
        <strain evidence="2">DSM 13744 / JCM 10971 / SI</strain>
    </source>
</reference>
<dbReference type="AlphaFoldDB" id="A5D1Z8"/>
<dbReference type="NCBIfam" id="TIGR03309">
    <property type="entry name" value="matur_yqeB"/>
    <property type="match status" value="1"/>
</dbReference>
<protein>
    <recommendedName>
        <fullName evidence="3">Xanthine and CO dehydrogenases maturation factor</fullName>
    </recommendedName>
</protein>
<dbReference type="HOGENOM" id="CLU_082089_1_0_9"/>
<gene>
    <name evidence="1" type="ordered locus">PTH_1549</name>
</gene>
<sequence length="276" mass="29599">MYQYRPMAVIKGAGELATGVAYRLFKSGLDVIMTEISQPLAVRRKAAFAEAVYEGAITVEGIKACLAKTVDHAYELLEDRIVPVLVDPKASVVEMIHPEIVVDARMAKRNLGTAKDEAPLVIGLGPGFTAGVDVHAVVETCRGHSLGRVIYSGSAIPDTGRPGNVGGYTVERLLRAPAEGIIRTVKSIGDIVEKGETVAFVNDAPVVAEISGVIKGMIRDGVEVKKSMKVGYIDSRNNFRCDAISDKALAVGDGVLEAVVNFFMTPEKPISYIWQQ</sequence>
<dbReference type="EMBL" id="AP009389">
    <property type="protein sequence ID" value="BAF59730.1"/>
    <property type="molecule type" value="Genomic_DNA"/>
</dbReference>
<name>A5D1Z8_PELTS</name>
<accession>A5D1Z8</accession>
<evidence type="ECO:0008006" key="3">
    <source>
        <dbReference type="Google" id="ProtNLM"/>
    </source>
</evidence>
<dbReference type="InterPro" id="IPR017695">
    <property type="entry name" value="Se-dep_Mo_hydrolase_YqeB"/>
</dbReference>
<evidence type="ECO:0000313" key="1">
    <source>
        <dbReference type="EMBL" id="BAF59730.1"/>
    </source>
</evidence>
<organism evidence="1 2">
    <name type="scientific">Pelotomaculum thermopropionicum (strain DSM 13744 / JCM 10971 / SI)</name>
    <dbReference type="NCBI Taxonomy" id="370438"/>
    <lineage>
        <taxon>Bacteria</taxon>
        <taxon>Bacillati</taxon>
        <taxon>Bacillota</taxon>
        <taxon>Clostridia</taxon>
        <taxon>Eubacteriales</taxon>
        <taxon>Desulfotomaculaceae</taxon>
        <taxon>Pelotomaculum</taxon>
    </lineage>
</organism>
<dbReference type="eggNOG" id="COG3608">
    <property type="taxonomic scope" value="Bacteria"/>
</dbReference>